<gene>
    <name evidence="1" type="ORF">RhiirA5_503554</name>
</gene>
<protein>
    <submittedName>
        <fullName evidence="1">Uncharacterized protein</fullName>
    </submittedName>
</protein>
<name>A0A2I1ERY1_9GLOM</name>
<evidence type="ECO:0000313" key="2">
    <source>
        <dbReference type="Proteomes" id="UP000232722"/>
    </source>
</evidence>
<dbReference type="VEuPathDB" id="FungiDB:FUN_009832"/>
<proteinExistence type="predicted"/>
<organism evidence="1 2">
    <name type="scientific">Rhizophagus irregularis</name>
    <dbReference type="NCBI Taxonomy" id="588596"/>
    <lineage>
        <taxon>Eukaryota</taxon>
        <taxon>Fungi</taxon>
        <taxon>Fungi incertae sedis</taxon>
        <taxon>Mucoromycota</taxon>
        <taxon>Glomeromycotina</taxon>
        <taxon>Glomeromycetes</taxon>
        <taxon>Glomerales</taxon>
        <taxon>Glomeraceae</taxon>
        <taxon>Rhizophagus</taxon>
    </lineage>
</organism>
<dbReference type="OrthoDB" id="2351209at2759"/>
<dbReference type="EMBL" id="LLXJ01001226">
    <property type="protein sequence ID" value="PKC03229.1"/>
    <property type="molecule type" value="Genomic_DNA"/>
</dbReference>
<accession>A0A2I1ERY1</accession>
<reference evidence="1 2" key="1">
    <citation type="submission" date="2016-04" db="EMBL/GenBank/DDBJ databases">
        <title>Genome analyses suggest a sexual origin of heterokaryosis in a supposedly ancient asexual fungus.</title>
        <authorList>
            <person name="Ropars J."/>
            <person name="Sedzielewska K."/>
            <person name="Noel J."/>
            <person name="Charron P."/>
            <person name="Farinelli L."/>
            <person name="Marton T."/>
            <person name="Kruger M."/>
            <person name="Pelin A."/>
            <person name="Brachmann A."/>
            <person name="Corradi N."/>
        </authorList>
    </citation>
    <scope>NUCLEOTIDE SEQUENCE [LARGE SCALE GENOMIC DNA]</scope>
    <source>
        <strain evidence="1 2">A5</strain>
    </source>
</reference>
<reference evidence="1 2" key="2">
    <citation type="submission" date="2017-09" db="EMBL/GenBank/DDBJ databases">
        <title>Extensive intraspecific genome diversity in a model arbuscular mycorrhizal fungus.</title>
        <authorList>
            <person name="Chen E.C."/>
            <person name="Morin E."/>
            <person name="Beaudet D."/>
            <person name="Noel J."/>
            <person name="Ndikumana S."/>
            <person name="Charron P."/>
            <person name="St-Onge C."/>
            <person name="Giorgi J."/>
            <person name="Grigoriev I.V."/>
            <person name="Roux C."/>
            <person name="Martin F.M."/>
            <person name="Corradi N."/>
        </authorList>
    </citation>
    <scope>NUCLEOTIDE SEQUENCE [LARGE SCALE GENOMIC DNA]</scope>
    <source>
        <strain evidence="1 2">A5</strain>
    </source>
</reference>
<sequence>MSIATADSYRENFDNLKNRTSAINKRLKAESKEHKKSIQSMRGDNFNNNCDGCITSKTNVEGLDTNFGRIFAIMEDQNKIIGDTHKLMENVIDSLKSKEIYCFRDWINKFFNQVEQRYDAPNDDLRGWKKLIGAFDQKTSLGKVDFRNKDKEYISSLKSTLDKVQMSIDDFEKLYKMKEESNSEFHDQAKTLAEAESRLKMIQFPDQMKEYEESLKKLFEALKIWYSESEKCEISRWNDAKDESKTIARNELHHKYEESDYHGLDSKILQTLSGKIVEWRSKLS</sequence>
<dbReference type="VEuPathDB" id="FungiDB:RhiirA1_422077"/>
<evidence type="ECO:0000313" key="1">
    <source>
        <dbReference type="EMBL" id="PKC03229.1"/>
    </source>
</evidence>
<comment type="caution">
    <text evidence="1">The sequence shown here is derived from an EMBL/GenBank/DDBJ whole genome shotgun (WGS) entry which is preliminary data.</text>
</comment>
<dbReference type="Proteomes" id="UP000232722">
    <property type="component" value="Unassembled WGS sequence"/>
</dbReference>
<dbReference type="AlphaFoldDB" id="A0A2I1ERY1"/>
<dbReference type="VEuPathDB" id="FungiDB:RhiirFUN_012010"/>